<dbReference type="Gene3D" id="3.30.2390.20">
    <property type="entry name" value="Type VII secretion system EccB, repeat 1 domain"/>
    <property type="match status" value="1"/>
</dbReference>
<dbReference type="GO" id="GO:0005524">
    <property type="term" value="F:ATP binding"/>
    <property type="evidence" value="ECO:0007669"/>
    <property type="project" value="UniProtKB-KW"/>
</dbReference>
<comment type="subcellular location">
    <subcellularLocation>
        <location evidence="1">Cell membrane</location>
        <topology evidence="1">Single-pass membrane protein</topology>
    </subcellularLocation>
</comment>
<evidence type="ECO:0000256" key="6">
    <source>
        <dbReference type="ARBA" id="ARBA00022801"/>
    </source>
</evidence>
<keyword evidence="13" id="KW-1185">Reference proteome</keyword>
<dbReference type="Pfam" id="PF05108">
    <property type="entry name" value="T7SS_ESX1_EccB"/>
    <property type="match status" value="1"/>
</dbReference>
<organism evidence="12 13">
    <name type="scientific">Actinocrispum wychmicini</name>
    <dbReference type="NCBI Taxonomy" id="1213861"/>
    <lineage>
        <taxon>Bacteria</taxon>
        <taxon>Bacillati</taxon>
        <taxon>Actinomycetota</taxon>
        <taxon>Actinomycetes</taxon>
        <taxon>Pseudonocardiales</taxon>
        <taxon>Pseudonocardiaceae</taxon>
        <taxon>Actinocrispum</taxon>
    </lineage>
</organism>
<evidence type="ECO:0000256" key="4">
    <source>
        <dbReference type="ARBA" id="ARBA00022692"/>
    </source>
</evidence>
<keyword evidence="9 11" id="KW-0472">Membrane</keyword>
<feature type="compositionally biased region" description="Low complexity" evidence="10">
    <location>
        <begin position="113"/>
        <end position="123"/>
    </location>
</feature>
<keyword evidence="6" id="KW-0378">Hydrolase</keyword>
<evidence type="ECO:0000256" key="2">
    <source>
        <dbReference type="ARBA" id="ARBA00008149"/>
    </source>
</evidence>
<proteinExistence type="inferred from homology"/>
<feature type="transmembrane region" description="Helical" evidence="11">
    <location>
        <begin position="43"/>
        <end position="64"/>
    </location>
</feature>
<evidence type="ECO:0000256" key="10">
    <source>
        <dbReference type="SAM" id="MobiDB-lite"/>
    </source>
</evidence>
<keyword evidence="4 11" id="KW-0812">Transmembrane</keyword>
<dbReference type="InterPro" id="IPR042485">
    <property type="entry name" value="T7SS_EccB_R3"/>
</dbReference>
<comment type="caution">
    <text evidence="12">The sequence shown here is derived from an EMBL/GenBank/DDBJ whole genome shotgun (WGS) entry which is preliminary data.</text>
</comment>
<keyword evidence="8 11" id="KW-1133">Transmembrane helix</keyword>
<dbReference type="EMBL" id="SLWS01000001">
    <property type="protein sequence ID" value="TCO65376.1"/>
    <property type="molecule type" value="Genomic_DNA"/>
</dbReference>
<evidence type="ECO:0000256" key="5">
    <source>
        <dbReference type="ARBA" id="ARBA00022741"/>
    </source>
</evidence>
<protein>
    <submittedName>
        <fullName evidence="12">Type VII secretion protein EccB</fullName>
    </submittedName>
</protein>
<evidence type="ECO:0000256" key="11">
    <source>
        <dbReference type="SAM" id="Phobius"/>
    </source>
</evidence>
<dbReference type="NCBIfam" id="TIGR03919">
    <property type="entry name" value="T7SS_EccB"/>
    <property type="match status" value="1"/>
</dbReference>
<comment type="similarity">
    <text evidence="2">Belongs to the EccB family.</text>
</comment>
<reference evidence="12 13" key="1">
    <citation type="submission" date="2019-03" db="EMBL/GenBank/DDBJ databases">
        <title>Genomic Encyclopedia of Type Strains, Phase IV (KMG-IV): sequencing the most valuable type-strain genomes for metagenomic binning, comparative biology and taxonomic classification.</title>
        <authorList>
            <person name="Goeker M."/>
        </authorList>
    </citation>
    <scope>NUCLEOTIDE SEQUENCE [LARGE SCALE GENOMIC DNA]</scope>
    <source>
        <strain evidence="12 13">DSM 45934</strain>
    </source>
</reference>
<dbReference type="InterPro" id="IPR044857">
    <property type="entry name" value="T7SS_EccB_R1"/>
</dbReference>
<feature type="region of interest" description="Disordered" evidence="10">
    <location>
        <begin position="513"/>
        <end position="537"/>
    </location>
</feature>
<dbReference type="PANTHER" id="PTHR40765">
    <property type="entry name" value="ESX-2 SECRETION SYSTEM ATPASE ECCB2"/>
    <property type="match status" value="1"/>
</dbReference>
<keyword evidence="7" id="KW-0067">ATP-binding</keyword>
<dbReference type="Gene3D" id="2.40.50.910">
    <property type="entry name" value="Type VII secretion system EccB, repeat 3 domain"/>
    <property type="match status" value="1"/>
</dbReference>
<dbReference type="OrthoDB" id="3847604at2"/>
<evidence type="ECO:0000256" key="1">
    <source>
        <dbReference type="ARBA" id="ARBA00004162"/>
    </source>
</evidence>
<accession>A0A4R2K649</accession>
<sequence length="537" mass="56242">MPSTPTTKSQVQAYRFVLRRMQSALVRKDAVMLHDPMRTHSRATIVGVCLAVLGVLGFVIVGLLSPAPTVPEGGIIIAEPSGTVYVVSGNPKTLTPTFNLASARLLVLAQSQQGQGGAQPSAQDANTPGQAPAAPTVVPDENLKDIPKARLAGLPNGPQLLPVDDQRIKDDWAVCDRILIDPTLPDAKAKTGIETTVLAGVDTFDRELRDGESLLVKAKNTKTYLIYRTPTTVNQQNANAVRAEVDMNDSSAVAALHLNANSARDISVGLLNAIPEVKKLTAPAIDGSGTNVQLGQPVGSVFSVSRAGGAKDYYVVQADGYDKIKSTTADLIRYKKSPGGATIPEISPEKISSVQPQQRIDDSAYPDTVPGVLQAQSAGASVACLEWNLQGSGSARDQHTSLHISGDLPTPKDAQGNKMAPVKISTPNADGQKIDQFFMPPGRAAYARSATSKENFDTGSLSLVSDRGVKYGIPDLKTAGALGLANPTPAPDAIIRLLPDGAQLNTKDVMRSYDSVPIDPNAGTIPTPSTQSGSGGG</sequence>
<dbReference type="RefSeq" id="WP_132111745.1">
    <property type="nucleotide sequence ID" value="NZ_SLWS01000001.1"/>
</dbReference>
<gene>
    <name evidence="12" type="ORF">EV192_1011168</name>
</gene>
<feature type="compositionally biased region" description="Low complexity" evidence="10">
    <location>
        <begin position="523"/>
        <end position="537"/>
    </location>
</feature>
<evidence type="ECO:0000313" key="13">
    <source>
        <dbReference type="Proteomes" id="UP000295680"/>
    </source>
</evidence>
<dbReference type="PANTHER" id="PTHR40765:SF2">
    <property type="entry name" value="ESX-2 SECRETION SYSTEM ATPASE ECCB2"/>
    <property type="match status" value="1"/>
</dbReference>
<evidence type="ECO:0000256" key="3">
    <source>
        <dbReference type="ARBA" id="ARBA00022475"/>
    </source>
</evidence>
<dbReference type="GO" id="GO:0005886">
    <property type="term" value="C:plasma membrane"/>
    <property type="evidence" value="ECO:0007669"/>
    <property type="project" value="UniProtKB-SubCell"/>
</dbReference>
<dbReference type="InterPro" id="IPR007795">
    <property type="entry name" value="T7SS_EccB"/>
</dbReference>
<dbReference type="Proteomes" id="UP000295680">
    <property type="component" value="Unassembled WGS sequence"/>
</dbReference>
<dbReference type="GO" id="GO:0005576">
    <property type="term" value="C:extracellular region"/>
    <property type="evidence" value="ECO:0007669"/>
    <property type="project" value="TreeGrafter"/>
</dbReference>
<name>A0A4R2K649_9PSEU</name>
<evidence type="ECO:0000256" key="8">
    <source>
        <dbReference type="ARBA" id="ARBA00022989"/>
    </source>
</evidence>
<evidence type="ECO:0000313" key="12">
    <source>
        <dbReference type="EMBL" id="TCO65376.1"/>
    </source>
</evidence>
<keyword evidence="3" id="KW-1003">Cell membrane</keyword>
<evidence type="ECO:0000256" key="7">
    <source>
        <dbReference type="ARBA" id="ARBA00022840"/>
    </source>
</evidence>
<dbReference type="GO" id="GO:0016787">
    <property type="term" value="F:hydrolase activity"/>
    <property type="evidence" value="ECO:0007669"/>
    <property type="project" value="UniProtKB-KW"/>
</dbReference>
<feature type="region of interest" description="Disordered" evidence="10">
    <location>
        <begin position="113"/>
        <end position="139"/>
    </location>
</feature>
<keyword evidence="5" id="KW-0547">Nucleotide-binding</keyword>
<dbReference type="AlphaFoldDB" id="A0A4R2K649"/>
<evidence type="ECO:0000256" key="9">
    <source>
        <dbReference type="ARBA" id="ARBA00023136"/>
    </source>
</evidence>